<evidence type="ECO:0000313" key="5">
    <source>
        <dbReference type="EMBL" id="WWD17764.1"/>
    </source>
</evidence>
<dbReference type="KEGG" id="ksn:43588937"/>
<keyword evidence="2" id="KW-0812">Transmembrane</keyword>
<evidence type="ECO:0000256" key="1">
    <source>
        <dbReference type="SAM" id="MobiDB-lite"/>
    </source>
</evidence>
<accession>A0AAJ8LH75</accession>
<dbReference type="GO" id="GO:0005886">
    <property type="term" value="C:plasma membrane"/>
    <property type="evidence" value="ECO:0007669"/>
    <property type="project" value="TreeGrafter"/>
</dbReference>
<dbReference type="EMBL" id="CP144054">
    <property type="protein sequence ID" value="WWD17764.1"/>
    <property type="molecule type" value="Genomic_DNA"/>
</dbReference>
<organism evidence="5 6">
    <name type="scientific">Kwoniella shandongensis</name>
    <dbReference type="NCBI Taxonomy" id="1734106"/>
    <lineage>
        <taxon>Eukaryota</taxon>
        <taxon>Fungi</taxon>
        <taxon>Dikarya</taxon>
        <taxon>Basidiomycota</taxon>
        <taxon>Agaricomycotina</taxon>
        <taxon>Tremellomycetes</taxon>
        <taxon>Tremellales</taxon>
        <taxon>Cryptococcaceae</taxon>
        <taxon>Kwoniella</taxon>
    </lineage>
</organism>
<feature type="compositionally biased region" description="Low complexity" evidence="1">
    <location>
        <begin position="864"/>
        <end position="884"/>
    </location>
</feature>
<dbReference type="GeneID" id="43588937"/>
<evidence type="ECO:0000259" key="4">
    <source>
        <dbReference type="Pfam" id="PF14703"/>
    </source>
</evidence>
<feature type="region of interest" description="Disordered" evidence="1">
    <location>
        <begin position="813"/>
        <end position="948"/>
    </location>
</feature>
<evidence type="ECO:0008006" key="7">
    <source>
        <dbReference type="Google" id="ProtNLM"/>
    </source>
</evidence>
<dbReference type="PANTHER" id="PTHR13018">
    <property type="entry name" value="PROBABLE MEMBRANE PROTEIN DUF221-RELATED"/>
    <property type="match status" value="1"/>
</dbReference>
<dbReference type="Pfam" id="PF02714">
    <property type="entry name" value="RSN1_7TM"/>
    <property type="match status" value="1"/>
</dbReference>
<feature type="transmembrane region" description="Helical" evidence="2">
    <location>
        <begin position="502"/>
        <end position="521"/>
    </location>
</feature>
<evidence type="ECO:0000256" key="2">
    <source>
        <dbReference type="SAM" id="Phobius"/>
    </source>
</evidence>
<protein>
    <recommendedName>
        <fullName evidence="7">CSC1/OSCA1-like cytosolic domain-containing protein</fullName>
    </recommendedName>
</protein>
<dbReference type="InterPro" id="IPR003864">
    <property type="entry name" value="CSC1/OSCA1-like_7TM"/>
</dbReference>
<gene>
    <name evidence="5" type="ORF">CI109_102205</name>
</gene>
<proteinExistence type="predicted"/>
<dbReference type="GO" id="GO:0005227">
    <property type="term" value="F:calcium-activated cation channel activity"/>
    <property type="evidence" value="ECO:0007669"/>
    <property type="project" value="InterPro"/>
</dbReference>
<feature type="compositionally biased region" description="Basic and acidic residues" evidence="1">
    <location>
        <begin position="889"/>
        <end position="905"/>
    </location>
</feature>
<dbReference type="AlphaFoldDB" id="A0AAJ8LH75"/>
<feature type="transmembrane region" description="Helical" evidence="2">
    <location>
        <begin position="436"/>
        <end position="455"/>
    </location>
</feature>
<keyword evidence="2" id="KW-0472">Membrane</keyword>
<dbReference type="Proteomes" id="UP000322225">
    <property type="component" value="Chromosome 4"/>
</dbReference>
<dbReference type="Pfam" id="PF14703">
    <property type="entry name" value="PHM7_cyt"/>
    <property type="match status" value="1"/>
</dbReference>
<feature type="domain" description="CSC1/OSCA1-like 7TM region" evidence="3">
    <location>
        <begin position="452"/>
        <end position="582"/>
    </location>
</feature>
<name>A0AAJ8LH75_9TREE</name>
<dbReference type="InterPro" id="IPR045122">
    <property type="entry name" value="Csc1-like"/>
</dbReference>
<feature type="transmembrane region" description="Helical" evidence="2">
    <location>
        <begin position="461"/>
        <end position="481"/>
    </location>
</feature>
<reference evidence="5" key="2">
    <citation type="submission" date="2024-01" db="EMBL/GenBank/DDBJ databases">
        <title>Comparative genomics of Cryptococcus and Kwoniella reveals pathogenesis evolution and contrasting modes of karyotype evolution via chromosome fusion or intercentromeric recombination.</title>
        <authorList>
            <person name="Coelho M.A."/>
            <person name="David-Palma M."/>
            <person name="Shea T."/>
            <person name="Bowers K."/>
            <person name="McGinley-Smith S."/>
            <person name="Mohammad A.W."/>
            <person name="Gnirke A."/>
            <person name="Yurkov A.M."/>
            <person name="Nowrousian M."/>
            <person name="Sun S."/>
            <person name="Cuomo C.A."/>
            <person name="Heitman J."/>
        </authorList>
    </citation>
    <scope>NUCLEOTIDE SEQUENCE</scope>
    <source>
        <strain evidence="5">CBS 12478</strain>
    </source>
</reference>
<feature type="transmembrane region" description="Helical" evidence="2">
    <location>
        <begin position="20"/>
        <end position="37"/>
    </location>
</feature>
<feature type="compositionally biased region" description="Low complexity" evidence="1">
    <location>
        <begin position="830"/>
        <end position="853"/>
    </location>
</feature>
<evidence type="ECO:0000313" key="6">
    <source>
        <dbReference type="Proteomes" id="UP000322225"/>
    </source>
</evidence>
<reference evidence="5" key="1">
    <citation type="submission" date="2017-08" db="EMBL/GenBank/DDBJ databases">
        <authorList>
            <person name="Cuomo C."/>
            <person name="Billmyre B."/>
            <person name="Heitman J."/>
        </authorList>
    </citation>
    <scope>NUCLEOTIDE SEQUENCE</scope>
    <source>
        <strain evidence="5">CBS 12478</strain>
    </source>
</reference>
<keyword evidence="2" id="KW-1133">Transmembrane helix</keyword>
<sequence length="948" mass="105909">MADLSQHTNYTAAYSGLLDNFYLTLGIAGACLIGYEIEVHIPRRRGKDGRFQRIPVRVYHALRGMWGWGRGEGKAELGARESWEFGYVLMPLHIIYSPSDVARTSMLRASISSLVQSSGSRWLWVHALLIWWISITWTATALWITWGGLAYRRRELKLLEGKVKAARAAKREVTRGEDGEDRFSVGEDCEGIKKFRSLMVTNVPPDSECVVCSGRALMAVRDENVLRDYFDYYLHRHYNRREQTSQGTHVDEVILVRKLGTLISLRSRRHDVLKKLEVAHVNLAKKVLAAVEKDRKGGKREGQLEAALGRFLDGPQEDTVWDALHGLPRELIDPFQSLTHLTSLFRNQNAPLIDYLTTKLNYLTVLLEEAKNRPLESYPAASTAFVTFKDAKSARLAHKILDSHPKRSLACHTAHAPDWTDLLWPRLGKSVYRSEFVRGWAVYLGVWAFTLVWVASAITSLAPVILVALLTIAICPILLVIANKAETIVTRLGIHNSVLERFWKFLMVNGVVFFAIGQSAIEAYLTAFQNNDFDPLPIVASAFVSDQGVMELIEQPTAAPYFASYILLQTAIQPFFEIFRFGQGKGTCHFDGNSGLHHAGVKVDVSDTPRDELMISLDVQEADLLCPAVDAIEASDEDVADDVSVTHPSSRFHTLRKSLHQWNAQRKPIPFEHALFATLDSKIEFEVEEGVETSVSEGEAAAVIEPQAKLVVPHPPLQPWEDIPPYQRARGYNDQPAYTDDYDDFLWLPRDPLSTLDLDDTVELRSSLTTSAGAGEIGEWVGGLEDEALQADVGEVFGRPRSDSAISLQDLGMVPEPTAPIPGHVSFPATLGRSPSGRRPSRLRSGSGLGTELLRSRSQRDRSMSVLSSRSSSAISAQQQALISEVMEEERLAHKDAKKEQLDEQAKDEEELMKERRKSNAEGLRRSVTREGSEKPMIERGSSQRSQG</sequence>
<feature type="transmembrane region" description="Helical" evidence="2">
    <location>
        <begin position="130"/>
        <end position="151"/>
    </location>
</feature>
<feature type="compositionally biased region" description="Basic and acidic residues" evidence="1">
    <location>
        <begin position="918"/>
        <end position="938"/>
    </location>
</feature>
<evidence type="ECO:0000259" key="3">
    <source>
        <dbReference type="Pfam" id="PF02714"/>
    </source>
</evidence>
<dbReference type="RefSeq" id="XP_065823183.1">
    <property type="nucleotide sequence ID" value="XM_065967111.1"/>
</dbReference>
<feature type="domain" description="CSC1/OSCA1-like cytosolic" evidence="4">
    <location>
        <begin position="221"/>
        <end position="425"/>
    </location>
</feature>
<keyword evidence="6" id="KW-1185">Reference proteome</keyword>
<dbReference type="PANTHER" id="PTHR13018:SF139">
    <property type="entry name" value="PHOSPHATE METABOLISM PROTEIN 7"/>
    <property type="match status" value="1"/>
</dbReference>
<feature type="compositionally biased region" description="Basic and acidic residues" evidence="1">
    <location>
        <begin position="854"/>
        <end position="863"/>
    </location>
</feature>
<dbReference type="InterPro" id="IPR027815">
    <property type="entry name" value="CSC1/OSCA1-like_cyt"/>
</dbReference>